<accession>A0A0A8WZ97</accession>
<evidence type="ECO:0000313" key="2">
    <source>
        <dbReference type="EMBL" id="GAM12963.1"/>
    </source>
</evidence>
<reference evidence="2 3" key="1">
    <citation type="submission" date="2013-06" db="EMBL/GenBank/DDBJ databases">
        <title>Whole genome shotgun sequence of Bacillus selenatarsenatis SF-1.</title>
        <authorList>
            <person name="Kuroda M."/>
            <person name="Sei K."/>
            <person name="Yamashita M."/>
            <person name="Ike M."/>
        </authorList>
    </citation>
    <scope>NUCLEOTIDE SEQUENCE [LARGE SCALE GENOMIC DNA]</scope>
    <source>
        <strain evidence="2 3">SF-1</strain>
    </source>
</reference>
<proteinExistence type="predicted"/>
<keyword evidence="3" id="KW-1185">Reference proteome</keyword>
<dbReference type="Proteomes" id="UP000031014">
    <property type="component" value="Unassembled WGS sequence"/>
</dbReference>
<name>A0A0A8WZ97_MESS1</name>
<gene>
    <name evidence="2" type="ORF">SAMD00020551_1098</name>
</gene>
<dbReference type="EMBL" id="BASE01000023">
    <property type="protein sequence ID" value="GAM12963.1"/>
    <property type="molecule type" value="Genomic_DNA"/>
</dbReference>
<dbReference type="AlphaFoldDB" id="A0A0A8WZ97"/>
<evidence type="ECO:0000313" key="3">
    <source>
        <dbReference type="Proteomes" id="UP000031014"/>
    </source>
</evidence>
<feature type="region of interest" description="Disordered" evidence="1">
    <location>
        <begin position="1"/>
        <end position="45"/>
    </location>
</feature>
<organism evidence="2 3">
    <name type="scientific">Mesobacillus selenatarsenatis (strain DSM 18680 / JCM 14380 / FERM P-15431 / SF-1)</name>
    <dbReference type="NCBI Taxonomy" id="1321606"/>
    <lineage>
        <taxon>Bacteria</taxon>
        <taxon>Bacillati</taxon>
        <taxon>Bacillota</taxon>
        <taxon>Bacilli</taxon>
        <taxon>Bacillales</taxon>
        <taxon>Bacillaceae</taxon>
        <taxon>Mesobacillus</taxon>
    </lineage>
</organism>
<protein>
    <submittedName>
        <fullName evidence="2">Uncharacterized protein</fullName>
    </submittedName>
</protein>
<comment type="caution">
    <text evidence="2">The sequence shown here is derived from an EMBL/GenBank/DDBJ whole genome shotgun (WGS) entry which is preliminary data.</text>
</comment>
<evidence type="ECO:0000256" key="1">
    <source>
        <dbReference type="SAM" id="MobiDB-lite"/>
    </source>
</evidence>
<sequence>MDISKAKQYQNVQERGFNGHFEGGAAPKCPIRNKKSHGHSRDFFT</sequence>